<sequence>MTERLVVSLRTGQAKPAGLPMKVRRSNRMTLSRNGTLEKALSQQLSADVVDSEFTRLHHANSISSAAVSPVPAPGVVVPPPYSVAGSTSADPPLELRGSLDCWACSVLVTVQNLIIATINAGLAGVIFGLILTPALVMVVFGFLCHSSVKPHGTSVYCSDLLNNAACVALLVVGFLLLVPLLVLALAAYCRLARHLQLGLCFIPYSRAVYKNMPASHHRGLGGCCGQQGAAERERKGSVWV</sequence>
<evidence type="ECO:0000256" key="2">
    <source>
        <dbReference type="ARBA" id="ARBA00005734"/>
    </source>
</evidence>
<evidence type="ECO:0000313" key="7">
    <source>
        <dbReference type="Ensembl" id="ENSPNAP00000042290.1"/>
    </source>
</evidence>
<keyword evidence="8" id="KW-1185">Reference proteome</keyword>
<dbReference type="PANTHER" id="PTHR28628">
    <property type="entry name" value="TRANSMEMBRANE PROTEIN 88-RELATED"/>
    <property type="match status" value="1"/>
</dbReference>
<dbReference type="AlphaFoldDB" id="A0AAR2IRF7"/>
<keyword evidence="4 6" id="KW-1133">Transmembrane helix</keyword>
<protein>
    <submittedName>
        <fullName evidence="7">Transmembrane protein 88 a</fullName>
    </submittedName>
</protein>
<evidence type="ECO:0000256" key="6">
    <source>
        <dbReference type="SAM" id="Phobius"/>
    </source>
</evidence>
<evidence type="ECO:0000256" key="5">
    <source>
        <dbReference type="ARBA" id="ARBA00023136"/>
    </source>
</evidence>
<dbReference type="Ensembl" id="ENSPNAT00000085628.1">
    <property type="protein sequence ID" value="ENSPNAP00000042290.1"/>
    <property type="gene ID" value="ENSPNAG00000036914.1"/>
</dbReference>
<evidence type="ECO:0000256" key="3">
    <source>
        <dbReference type="ARBA" id="ARBA00022692"/>
    </source>
</evidence>
<dbReference type="GO" id="GO:0030165">
    <property type="term" value="F:PDZ domain binding"/>
    <property type="evidence" value="ECO:0007669"/>
    <property type="project" value="TreeGrafter"/>
</dbReference>
<feature type="transmembrane region" description="Helical" evidence="6">
    <location>
        <begin position="161"/>
        <end position="189"/>
    </location>
</feature>
<dbReference type="GO" id="GO:0005886">
    <property type="term" value="C:plasma membrane"/>
    <property type="evidence" value="ECO:0007669"/>
    <property type="project" value="TreeGrafter"/>
</dbReference>
<keyword evidence="3 6" id="KW-0812">Transmembrane</keyword>
<evidence type="ECO:0000256" key="1">
    <source>
        <dbReference type="ARBA" id="ARBA00004141"/>
    </source>
</evidence>
<evidence type="ECO:0000256" key="4">
    <source>
        <dbReference type="ARBA" id="ARBA00022989"/>
    </source>
</evidence>
<dbReference type="GeneTree" id="ENSGT00940000163776"/>
<comment type="similarity">
    <text evidence="2">Belongs to the TMEM88 family.</text>
</comment>
<comment type="subcellular location">
    <subcellularLocation>
        <location evidence="1">Membrane</location>
        <topology evidence="1">Multi-pass membrane protein</topology>
    </subcellularLocation>
</comment>
<evidence type="ECO:0000313" key="8">
    <source>
        <dbReference type="Proteomes" id="UP001501920"/>
    </source>
</evidence>
<dbReference type="Proteomes" id="UP001501920">
    <property type="component" value="Chromosome 18"/>
</dbReference>
<feature type="transmembrane region" description="Helical" evidence="6">
    <location>
        <begin position="123"/>
        <end position="149"/>
    </location>
</feature>
<reference evidence="7 8" key="1">
    <citation type="submission" date="2020-10" db="EMBL/GenBank/DDBJ databases">
        <title>Pygocentrus nattereri (red-bellied piranha) genome, fPygNat1, primary haplotype.</title>
        <authorList>
            <person name="Myers G."/>
            <person name="Meyer A."/>
            <person name="Karagic N."/>
            <person name="Pippel M."/>
            <person name="Winkler S."/>
            <person name="Tracey A."/>
            <person name="Wood J."/>
            <person name="Formenti G."/>
            <person name="Howe K."/>
            <person name="Fedrigo O."/>
            <person name="Jarvis E.D."/>
        </authorList>
    </citation>
    <scope>NUCLEOTIDE SEQUENCE [LARGE SCALE GENOMIC DNA]</scope>
</reference>
<dbReference type="InterPro" id="IPR033355">
    <property type="entry name" value="TMEM88"/>
</dbReference>
<dbReference type="PANTHER" id="PTHR28628:SF3">
    <property type="entry name" value="TRANSMEMBRANE PROTEIN 88"/>
    <property type="match status" value="1"/>
</dbReference>
<organism evidence="7 8">
    <name type="scientific">Pygocentrus nattereri</name>
    <name type="common">Red-bellied piranha</name>
    <dbReference type="NCBI Taxonomy" id="42514"/>
    <lineage>
        <taxon>Eukaryota</taxon>
        <taxon>Metazoa</taxon>
        <taxon>Chordata</taxon>
        <taxon>Craniata</taxon>
        <taxon>Vertebrata</taxon>
        <taxon>Euteleostomi</taxon>
        <taxon>Actinopterygii</taxon>
        <taxon>Neopterygii</taxon>
        <taxon>Teleostei</taxon>
        <taxon>Ostariophysi</taxon>
        <taxon>Characiformes</taxon>
        <taxon>Characoidei</taxon>
        <taxon>Pygocentrus</taxon>
    </lineage>
</organism>
<accession>A0AAR2IRF7</accession>
<keyword evidence="5 6" id="KW-0472">Membrane</keyword>
<proteinExistence type="inferred from homology"/>
<name>A0AAR2IRF7_PYGNA</name>
<reference evidence="7" key="2">
    <citation type="submission" date="2025-08" db="UniProtKB">
        <authorList>
            <consortium name="Ensembl"/>
        </authorList>
    </citation>
    <scope>IDENTIFICATION</scope>
</reference>
<reference evidence="7" key="3">
    <citation type="submission" date="2025-09" db="UniProtKB">
        <authorList>
            <consortium name="Ensembl"/>
        </authorList>
    </citation>
    <scope>IDENTIFICATION</scope>
</reference>